<organism evidence="2 3">
    <name type="scientific">Penicillium atrosanguineum</name>
    <dbReference type="NCBI Taxonomy" id="1132637"/>
    <lineage>
        <taxon>Eukaryota</taxon>
        <taxon>Fungi</taxon>
        <taxon>Dikarya</taxon>
        <taxon>Ascomycota</taxon>
        <taxon>Pezizomycotina</taxon>
        <taxon>Eurotiomycetes</taxon>
        <taxon>Eurotiomycetidae</taxon>
        <taxon>Eurotiales</taxon>
        <taxon>Aspergillaceae</taxon>
        <taxon>Penicillium</taxon>
    </lineage>
</organism>
<feature type="compositionally biased region" description="Low complexity" evidence="1">
    <location>
        <begin position="87"/>
        <end position="99"/>
    </location>
</feature>
<evidence type="ECO:0000313" key="2">
    <source>
        <dbReference type="EMBL" id="KAJ5315503.1"/>
    </source>
</evidence>
<comment type="caution">
    <text evidence="2">The sequence shown here is derived from an EMBL/GenBank/DDBJ whole genome shotgun (WGS) entry which is preliminary data.</text>
</comment>
<sequence length="160" mass="17230">MASSSQNINTDEADLASSQTGWGTDRSLCPWISTHYPPPSSFAGQSSPSLHSTYSSTIQLSPQLGPGILMTPPSTQQDHRSISWAGSPSSSQCSPSNNSGTGDFHWMNLMSSPEFGTPTSARTLIQPHTTDTTSCQHHIRTHERSSDHRTSASAEYVSHL</sequence>
<evidence type="ECO:0000313" key="3">
    <source>
        <dbReference type="Proteomes" id="UP001147746"/>
    </source>
</evidence>
<feature type="region of interest" description="Disordered" evidence="1">
    <location>
        <begin position="40"/>
        <end position="160"/>
    </location>
</feature>
<evidence type="ECO:0000256" key="1">
    <source>
        <dbReference type="SAM" id="MobiDB-lite"/>
    </source>
</evidence>
<reference evidence="2" key="2">
    <citation type="journal article" date="2023" name="IMA Fungus">
        <title>Comparative genomic study of the Penicillium genus elucidates a diverse pangenome and 15 lateral gene transfer events.</title>
        <authorList>
            <person name="Petersen C."/>
            <person name="Sorensen T."/>
            <person name="Nielsen M.R."/>
            <person name="Sondergaard T.E."/>
            <person name="Sorensen J.L."/>
            <person name="Fitzpatrick D.A."/>
            <person name="Frisvad J.C."/>
            <person name="Nielsen K.L."/>
        </authorList>
    </citation>
    <scope>NUCLEOTIDE SEQUENCE</scope>
    <source>
        <strain evidence="2">IBT 21472</strain>
    </source>
</reference>
<reference evidence="2" key="1">
    <citation type="submission" date="2022-12" db="EMBL/GenBank/DDBJ databases">
        <authorList>
            <person name="Petersen C."/>
        </authorList>
    </citation>
    <scope>NUCLEOTIDE SEQUENCE</scope>
    <source>
        <strain evidence="2">IBT 21472</strain>
    </source>
</reference>
<feature type="compositionally biased region" description="Low complexity" evidence="1">
    <location>
        <begin position="46"/>
        <end position="56"/>
    </location>
</feature>
<dbReference type="EMBL" id="JAPZBO010000005">
    <property type="protein sequence ID" value="KAJ5315503.1"/>
    <property type="molecule type" value="Genomic_DNA"/>
</dbReference>
<name>A0A9W9PZ60_9EURO</name>
<protein>
    <submittedName>
        <fullName evidence="2">Uncharacterized protein</fullName>
    </submittedName>
</protein>
<dbReference type="OrthoDB" id="10485979at2759"/>
<keyword evidence="3" id="KW-1185">Reference proteome</keyword>
<gene>
    <name evidence="2" type="ORF">N7476_005810</name>
</gene>
<dbReference type="Proteomes" id="UP001147746">
    <property type="component" value="Unassembled WGS sequence"/>
</dbReference>
<feature type="compositionally biased region" description="Polar residues" evidence="1">
    <location>
        <begin position="117"/>
        <end position="136"/>
    </location>
</feature>
<dbReference type="AlphaFoldDB" id="A0A9W9PZ60"/>
<accession>A0A9W9PZ60</accession>
<feature type="region of interest" description="Disordered" evidence="1">
    <location>
        <begin position="1"/>
        <end position="21"/>
    </location>
</feature>
<proteinExistence type="predicted"/>